<dbReference type="PANTHER" id="PTHR31793:SF27">
    <property type="entry name" value="NOVEL THIOESTERASE SUPERFAMILY DOMAIN AND SAPOSIN A-TYPE DOMAIN CONTAINING PROTEIN (0610012H03RIK)"/>
    <property type="match status" value="1"/>
</dbReference>
<dbReference type="Pfam" id="PF13279">
    <property type="entry name" value="4HBT_2"/>
    <property type="match status" value="1"/>
</dbReference>
<dbReference type="InterPro" id="IPR050563">
    <property type="entry name" value="4-hydroxybenzoyl-CoA_TE"/>
</dbReference>
<dbReference type="InterPro" id="IPR029069">
    <property type="entry name" value="HotDog_dom_sf"/>
</dbReference>
<dbReference type="Proteomes" id="UP001144397">
    <property type="component" value="Unassembled WGS sequence"/>
</dbReference>
<dbReference type="Gene3D" id="3.10.129.10">
    <property type="entry name" value="Hotdog Thioesterase"/>
    <property type="match status" value="1"/>
</dbReference>
<reference evidence="3" key="1">
    <citation type="submission" date="2022-12" db="EMBL/GenBank/DDBJ databases">
        <title>Reference genome sequencing for broad-spectrum identification of bacterial and archaeal isolates by mass spectrometry.</title>
        <authorList>
            <person name="Sekiguchi Y."/>
            <person name="Tourlousse D.M."/>
        </authorList>
    </citation>
    <scope>NUCLEOTIDE SEQUENCE</scope>
    <source>
        <strain evidence="3">301</strain>
    </source>
</reference>
<dbReference type="CDD" id="cd00586">
    <property type="entry name" value="4HBT"/>
    <property type="match status" value="1"/>
</dbReference>
<sequence length="155" mass="17494">MSAREMPDRRQNYRHFREITTRWMDNDVYQHVNNVVYYSFFDTAVGHYLIETGALDVEASPVIGLVAETRCQYFSSLSFPSKVHAGLRVGRLGTTSVRYEIGIFRDADDVAAAQGHFIHVYVDRATNRPVPLPDKLRHVLAPLVVDEAGIGAREG</sequence>
<evidence type="ECO:0000313" key="4">
    <source>
        <dbReference type="EMBL" id="MDR6334370.1"/>
    </source>
</evidence>
<reference evidence="4 6" key="2">
    <citation type="submission" date="2023-07" db="EMBL/GenBank/DDBJ databases">
        <title>Genomic Encyclopedia of Type Strains, Phase IV (KMG-IV): sequencing the most valuable type-strain genomes for metagenomic binning, comparative biology and taxonomic classification.</title>
        <authorList>
            <person name="Goeker M."/>
        </authorList>
    </citation>
    <scope>NUCLEOTIDE SEQUENCE [LARGE SCALE GENOMIC DNA]</scope>
    <source>
        <strain evidence="4 6">DSM 338</strain>
    </source>
</reference>
<evidence type="ECO:0000256" key="1">
    <source>
        <dbReference type="ARBA" id="ARBA00005953"/>
    </source>
</evidence>
<proteinExistence type="inferred from homology"/>
<dbReference type="AlphaFoldDB" id="A0A9W6CNY3"/>
<name>A0A9W6CNY3_XANFL</name>
<dbReference type="SUPFAM" id="SSF54637">
    <property type="entry name" value="Thioesterase/thiol ester dehydrase-isomerase"/>
    <property type="match status" value="1"/>
</dbReference>
<keyword evidence="6" id="KW-1185">Reference proteome</keyword>
<gene>
    <name evidence="4" type="ORF">GGQ86_002846</name>
    <name evidence="3" type="ORF">XFLAVUS301_27640</name>
</gene>
<comment type="similarity">
    <text evidence="1">Belongs to the 4-hydroxybenzoyl-CoA thioesterase family.</text>
</comment>
<dbReference type="Proteomes" id="UP001245370">
    <property type="component" value="Unassembled WGS sequence"/>
</dbReference>
<dbReference type="EC" id="3.1.2.-" evidence="4"/>
<organism evidence="3 5">
    <name type="scientific">Xanthobacter flavus</name>
    <dbReference type="NCBI Taxonomy" id="281"/>
    <lineage>
        <taxon>Bacteria</taxon>
        <taxon>Pseudomonadati</taxon>
        <taxon>Pseudomonadota</taxon>
        <taxon>Alphaproteobacteria</taxon>
        <taxon>Hyphomicrobiales</taxon>
        <taxon>Xanthobacteraceae</taxon>
        <taxon>Xanthobacter</taxon>
    </lineage>
</organism>
<evidence type="ECO:0000256" key="2">
    <source>
        <dbReference type="ARBA" id="ARBA00022801"/>
    </source>
</evidence>
<dbReference type="EMBL" id="BSDO01000003">
    <property type="protein sequence ID" value="GLI23090.1"/>
    <property type="molecule type" value="Genomic_DNA"/>
</dbReference>
<accession>A0A9W6CNY3</accession>
<protein>
    <submittedName>
        <fullName evidence="4">Acyl-CoA thioester hydrolase</fullName>
        <ecNumber evidence="4">3.1.2.-</ecNumber>
    </submittedName>
    <submittedName>
        <fullName evidence="3">Thioesterase</fullName>
    </submittedName>
</protein>
<keyword evidence="2 4" id="KW-0378">Hydrolase</keyword>
<dbReference type="GO" id="GO:0047617">
    <property type="term" value="F:fatty acyl-CoA hydrolase activity"/>
    <property type="evidence" value="ECO:0007669"/>
    <property type="project" value="TreeGrafter"/>
</dbReference>
<evidence type="ECO:0000313" key="6">
    <source>
        <dbReference type="Proteomes" id="UP001245370"/>
    </source>
</evidence>
<dbReference type="EMBL" id="JAVDPY010000004">
    <property type="protein sequence ID" value="MDR6334370.1"/>
    <property type="molecule type" value="Genomic_DNA"/>
</dbReference>
<evidence type="ECO:0000313" key="5">
    <source>
        <dbReference type="Proteomes" id="UP001144397"/>
    </source>
</evidence>
<comment type="caution">
    <text evidence="3">The sequence shown here is derived from an EMBL/GenBank/DDBJ whole genome shotgun (WGS) entry which is preliminary data.</text>
</comment>
<dbReference type="PANTHER" id="PTHR31793">
    <property type="entry name" value="4-HYDROXYBENZOYL-COA THIOESTERASE FAMILY MEMBER"/>
    <property type="match status" value="1"/>
</dbReference>
<evidence type="ECO:0000313" key="3">
    <source>
        <dbReference type="EMBL" id="GLI23090.1"/>
    </source>
</evidence>